<keyword evidence="11" id="KW-1185">Reference proteome</keyword>
<evidence type="ECO:0000256" key="7">
    <source>
        <dbReference type="ARBA" id="ARBA00023136"/>
    </source>
</evidence>
<feature type="transmembrane region" description="Helical" evidence="9">
    <location>
        <begin position="145"/>
        <end position="166"/>
    </location>
</feature>
<feature type="transmembrane region" description="Helical" evidence="9">
    <location>
        <begin position="107"/>
        <end position="125"/>
    </location>
</feature>
<keyword evidence="3" id="KW-1003">Cell membrane</keyword>
<dbReference type="Pfam" id="PF04143">
    <property type="entry name" value="Sulf_transp"/>
    <property type="match status" value="1"/>
</dbReference>
<dbReference type="GO" id="GO:0005886">
    <property type="term" value="C:plasma membrane"/>
    <property type="evidence" value="ECO:0007669"/>
    <property type="project" value="UniProtKB-SubCell"/>
</dbReference>
<sequence>MKNKQPRAFLSPLTAGIGLGLALMFMFLITGHGIGASGFFVRLSAWLSDTVVPVWTENNNFFFTFAANGNPLNSWISWEIAGVALGALVGSFMSGRFRFNIERGQNIGVYSRVALALGGGILTGFGAKLAHGCTSGLGLSGGATLAVAAFVFLIAFFVAGILVSLITRRIWQ</sequence>
<reference evidence="10 11" key="1">
    <citation type="submission" date="2020-05" db="EMBL/GenBank/DDBJ databases">
        <title>Sulfurimonas marisnigri, sp. nov., and Sulfurimonas baltica, sp. nov., manganese oxide reducing chemolithoautotrophs of the class Epsilonproteobacteria isolated from the pelagic redoxclines of the Black and Baltic Seas and emended description of the genus Sulfurimonas.</title>
        <authorList>
            <person name="Henkel J.V."/>
            <person name="Laudan C."/>
            <person name="Werner J."/>
            <person name="Neu T."/>
            <person name="Plewe S."/>
            <person name="Sproer C."/>
            <person name="Bunk B."/>
            <person name="Schulz-Vogt H.N."/>
        </authorList>
    </citation>
    <scope>NUCLEOTIDE SEQUENCE [LARGE SCALE GENOMIC DNA]</scope>
    <source>
        <strain evidence="10 11">SoZ1</strain>
    </source>
</reference>
<feature type="transmembrane region" description="Helical" evidence="9">
    <location>
        <begin position="75"/>
        <end position="95"/>
    </location>
</feature>
<dbReference type="AlphaFoldDB" id="A0A7S7RRK0"/>
<dbReference type="EMBL" id="CP054493">
    <property type="protein sequence ID" value="QOY55650.1"/>
    <property type="molecule type" value="Genomic_DNA"/>
</dbReference>
<dbReference type="Proteomes" id="UP000593836">
    <property type="component" value="Chromosome"/>
</dbReference>
<name>A0A7S7RRK0_9BACT</name>
<gene>
    <name evidence="10" type="ORF">HUE87_05340</name>
</gene>
<evidence type="ECO:0000256" key="2">
    <source>
        <dbReference type="ARBA" id="ARBA00022448"/>
    </source>
</evidence>
<feature type="transmembrane region" description="Helical" evidence="9">
    <location>
        <begin position="12"/>
        <end position="34"/>
    </location>
</feature>
<protein>
    <submittedName>
        <fullName evidence="10">YeeE/YedE family protein</fullName>
    </submittedName>
</protein>
<proteinExistence type="inferred from homology"/>
<keyword evidence="4" id="KW-0997">Cell inner membrane</keyword>
<keyword evidence="6 9" id="KW-1133">Transmembrane helix</keyword>
<evidence type="ECO:0000313" key="11">
    <source>
        <dbReference type="Proteomes" id="UP000593836"/>
    </source>
</evidence>
<evidence type="ECO:0000256" key="6">
    <source>
        <dbReference type="ARBA" id="ARBA00022989"/>
    </source>
</evidence>
<evidence type="ECO:0000256" key="4">
    <source>
        <dbReference type="ARBA" id="ARBA00022519"/>
    </source>
</evidence>
<evidence type="ECO:0000256" key="9">
    <source>
        <dbReference type="SAM" id="Phobius"/>
    </source>
</evidence>
<evidence type="ECO:0000256" key="8">
    <source>
        <dbReference type="ARBA" id="ARBA00035655"/>
    </source>
</evidence>
<keyword evidence="5 9" id="KW-0812">Transmembrane</keyword>
<keyword evidence="7 9" id="KW-0472">Membrane</keyword>
<comment type="similarity">
    <text evidence="8">Belongs to the TsuA/YedE (TC 9.B.102) family.</text>
</comment>
<dbReference type="InterPro" id="IPR007272">
    <property type="entry name" value="Sulf_transp_TsuA/YedE"/>
</dbReference>
<evidence type="ECO:0000256" key="5">
    <source>
        <dbReference type="ARBA" id="ARBA00022692"/>
    </source>
</evidence>
<dbReference type="KEGG" id="smas:HUE87_05340"/>
<evidence type="ECO:0000256" key="1">
    <source>
        <dbReference type="ARBA" id="ARBA00004429"/>
    </source>
</evidence>
<organism evidence="10 11">
    <name type="scientific">Candidatus Sulfurimonas marisnigri</name>
    <dbReference type="NCBI Taxonomy" id="2740405"/>
    <lineage>
        <taxon>Bacteria</taxon>
        <taxon>Pseudomonadati</taxon>
        <taxon>Campylobacterota</taxon>
        <taxon>Epsilonproteobacteria</taxon>
        <taxon>Campylobacterales</taxon>
        <taxon>Sulfurimonadaceae</taxon>
        <taxon>Sulfurimonas</taxon>
    </lineage>
</organism>
<dbReference type="PANTHER" id="PTHR30574">
    <property type="entry name" value="INNER MEMBRANE PROTEIN YEDE"/>
    <property type="match status" value="1"/>
</dbReference>
<dbReference type="PANTHER" id="PTHR30574:SF1">
    <property type="entry name" value="SULPHUR TRANSPORT DOMAIN-CONTAINING PROTEIN"/>
    <property type="match status" value="1"/>
</dbReference>
<accession>A0A7S7RRK0</accession>
<evidence type="ECO:0000313" key="10">
    <source>
        <dbReference type="EMBL" id="QOY55650.1"/>
    </source>
</evidence>
<dbReference type="RefSeq" id="WP_194367689.1">
    <property type="nucleotide sequence ID" value="NZ_CP054493.1"/>
</dbReference>
<evidence type="ECO:0000256" key="3">
    <source>
        <dbReference type="ARBA" id="ARBA00022475"/>
    </source>
</evidence>
<comment type="subcellular location">
    <subcellularLocation>
        <location evidence="1">Cell inner membrane</location>
        <topology evidence="1">Multi-pass membrane protein</topology>
    </subcellularLocation>
</comment>
<keyword evidence="2" id="KW-0813">Transport</keyword>